<reference evidence="3" key="1">
    <citation type="submission" date="2005-09" db="EMBL/GenBank/DDBJ databases">
        <authorList>
            <person name="Mural R.J."/>
            <person name="Li P.W."/>
            <person name="Adams M.D."/>
            <person name="Amanatides P.G."/>
            <person name="Baden-Tillson H."/>
            <person name="Barnstead M."/>
            <person name="Chin S.H."/>
            <person name="Dew I."/>
            <person name="Evans C.A."/>
            <person name="Ferriera S."/>
            <person name="Flanigan M."/>
            <person name="Fosler C."/>
            <person name="Glodek A."/>
            <person name="Gu Z."/>
            <person name="Holt R.A."/>
            <person name="Jennings D."/>
            <person name="Kraft C.L."/>
            <person name="Lu F."/>
            <person name="Nguyen T."/>
            <person name="Nusskern D.R."/>
            <person name="Pfannkoch C.M."/>
            <person name="Sitter C."/>
            <person name="Sutton G.G."/>
            <person name="Venter J.C."/>
            <person name="Wang Z."/>
            <person name="Woodage T."/>
            <person name="Zheng X.H."/>
            <person name="Zhong F."/>
        </authorList>
    </citation>
    <scope>NUCLEOTIDE SEQUENCE [LARGE SCALE GENOMIC DNA]</scope>
    <source>
        <strain>BN</strain>
        <strain evidence="3">Sprague-Dawley</strain>
    </source>
</reference>
<name>A6JHI4_RAT</name>
<evidence type="ECO:0000313" key="3">
    <source>
        <dbReference type="Proteomes" id="UP000234681"/>
    </source>
</evidence>
<protein>
    <submittedName>
        <fullName evidence="2">RCG63251</fullName>
    </submittedName>
</protein>
<accession>A6JHI4</accession>
<dbReference type="AlphaFoldDB" id="A6JHI4"/>
<evidence type="ECO:0000256" key="1">
    <source>
        <dbReference type="SAM" id="MobiDB-lite"/>
    </source>
</evidence>
<organism evidence="2 3">
    <name type="scientific">Rattus norvegicus</name>
    <name type="common">Rat</name>
    <dbReference type="NCBI Taxonomy" id="10116"/>
    <lineage>
        <taxon>Eukaryota</taxon>
        <taxon>Metazoa</taxon>
        <taxon>Chordata</taxon>
        <taxon>Craniata</taxon>
        <taxon>Vertebrata</taxon>
        <taxon>Euteleostomi</taxon>
        <taxon>Mammalia</taxon>
        <taxon>Eutheria</taxon>
        <taxon>Euarchontoglires</taxon>
        <taxon>Glires</taxon>
        <taxon>Rodentia</taxon>
        <taxon>Myomorpha</taxon>
        <taxon>Muroidea</taxon>
        <taxon>Muridae</taxon>
        <taxon>Murinae</taxon>
        <taxon>Rattus</taxon>
    </lineage>
</organism>
<gene>
    <name evidence="2" type="ORF">rCG_63251</name>
</gene>
<feature type="compositionally biased region" description="Basic and acidic residues" evidence="1">
    <location>
        <begin position="1"/>
        <end position="10"/>
    </location>
</feature>
<dbReference type="Proteomes" id="UP000234681">
    <property type="component" value="Chromosome 1"/>
</dbReference>
<evidence type="ECO:0000313" key="2">
    <source>
        <dbReference type="EMBL" id="EDL94308.1"/>
    </source>
</evidence>
<sequence>MRDEFEKESHPILTSVTSVPPYSRPVLQGSLRPRKGVDPRPHPAPPLEEQDTFPSAGVLRGAWLALLSRASPA</sequence>
<feature type="region of interest" description="Disordered" evidence="1">
    <location>
        <begin position="1"/>
        <end position="53"/>
    </location>
</feature>
<dbReference type="EMBL" id="CH473986">
    <property type="protein sequence ID" value="EDL94308.1"/>
    <property type="molecule type" value="Genomic_DNA"/>
</dbReference>
<proteinExistence type="predicted"/>